<dbReference type="AlphaFoldDB" id="A0A183DGK6"/>
<sequence length="53" mass="6285">MFGGESKRKWDHHTWDLLLNDCVQFELLPQMRYQLLPSISLILCPKELGKVTR</sequence>
<accession>A0A183DGK6</accession>
<name>A0A183DGK6_9BILA</name>
<evidence type="ECO:0000313" key="3">
    <source>
        <dbReference type="WBParaSite" id="GPUH_0000785601-mRNA-1"/>
    </source>
</evidence>
<reference evidence="3" key="1">
    <citation type="submission" date="2016-06" db="UniProtKB">
        <authorList>
            <consortium name="WormBaseParasite"/>
        </authorList>
    </citation>
    <scope>IDENTIFICATION</scope>
</reference>
<evidence type="ECO:0000313" key="2">
    <source>
        <dbReference type="Proteomes" id="UP000271098"/>
    </source>
</evidence>
<proteinExistence type="predicted"/>
<organism evidence="3">
    <name type="scientific">Gongylonema pulchrum</name>
    <dbReference type="NCBI Taxonomy" id="637853"/>
    <lineage>
        <taxon>Eukaryota</taxon>
        <taxon>Metazoa</taxon>
        <taxon>Ecdysozoa</taxon>
        <taxon>Nematoda</taxon>
        <taxon>Chromadorea</taxon>
        <taxon>Rhabditida</taxon>
        <taxon>Spirurina</taxon>
        <taxon>Spiruromorpha</taxon>
        <taxon>Spiruroidea</taxon>
        <taxon>Gongylonematidae</taxon>
        <taxon>Gongylonema</taxon>
    </lineage>
</organism>
<dbReference type="Proteomes" id="UP000271098">
    <property type="component" value="Unassembled WGS sequence"/>
</dbReference>
<evidence type="ECO:0000313" key="1">
    <source>
        <dbReference type="EMBL" id="VDK59868.1"/>
    </source>
</evidence>
<gene>
    <name evidence="1" type="ORF">GPUH_LOCUS7843</name>
</gene>
<dbReference type="EMBL" id="UYRT01021295">
    <property type="protein sequence ID" value="VDK59868.1"/>
    <property type="molecule type" value="Genomic_DNA"/>
</dbReference>
<dbReference type="WBParaSite" id="GPUH_0000785601-mRNA-1">
    <property type="protein sequence ID" value="GPUH_0000785601-mRNA-1"/>
    <property type="gene ID" value="GPUH_0000785601"/>
</dbReference>
<reference evidence="1 2" key="2">
    <citation type="submission" date="2018-11" db="EMBL/GenBank/DDBJ databases">
        <authorList>
            <consortium name="Pathogen Informatics"/>
        </authorList>
    </citation>
    <scope>NUCLEOTIDE SEQUENCE [LARGE SCALE GENOMIC DNA]</scope>
</reference>
<keyword evidence="2" id="KW-1185">Reference proteome</keyword>
<protein>
    <submittedName>
        <fullName evidence="1 3">Uncharacterized protein</fullName>
    </submittedName>
</protein>